<keyword evidence="3" id="KW-1005">Bacterial flagellum biogenesis</keyword>
<dbReference type="EMBL" id="ARXX01000018">
    <property type="protein sequence ID" value="MBF5056216.1"/>
    <property type="molecule type" value="Genomic_DNA"/>
</dbReference>
<gene>
    <name evidence="4" type="ORF">Y5W_01510</name>
</gene>
<name>A0ABS0AQ16_9GAMM</name>
<dbReference type="InterPro" id="IPR007809">
    <property type="entry name" value="FlgN-like"/>
</dbReference>
<dbReference type="Proteomes" id="UP000662703">
    <property type="component" value="Unassembled WGS sequence"/>
</dbReference>
<proteinExistence type="inferred from homology"/>
<evidence type="ECO:0000313" key="5">
    <source>
        <dbReference type="Proteomes" id="UP000662703"/>
    </source>
</evidence>
<organism evidence="4 5">
    <name type="scientific">Alloalcanivorax profundimaris</name>
    <dbReference type="NCBI Taxonomy" id="2735259"/>
    <lineage>
        <taxon>Bacteria</taxon>
        <taxon>Pseudomonadati</taxon>
        <taxon>Pseudomonadota</taxon>
        <taxon>Gammaproteobacteria</taxon>
        <taxon>Oceanospirillales</taxon>
        <taxon>Alcanivoracaceae</taxon>
        <taxon>Alloalcanivorax</taxon>
    </lineage>
</organism>
<comment type="function">
    <text evidence="1">Required for the efficient initiation of filament assembly.</text>
</comment>
<evidence type="ECO:0000256" key="2">
    <source>
        <dbReference type="ARBA" id="ARBA00007703"/>
    </source>
</evidence>
<sequence length="149" mass="16614">MSLAAHLQRHGERLDELVDLLERERALLAAGEVDGAELGRLAERKQACLAALDDFERRRREVQRRLGYRDDREGDRRAARQAGCADLWATLQATAQRAAELNRTNGVLIGVRMESNQRLLNGLREWAGRGLYGPDGQARAGGGRVDQRA</sequence>
<comment type="similarity">
    <text evidence="2">Belongs to the FlgN family.</text>
</comment>
<evidence type="ECO:0000256" key="3">
    <source>
        <dbReference type="ARBA" id="ARBA00022795"/>
    </source>
</evidence>
<dbReference type="SUPFAM" id="SSF140566">
    <property type="entry name" value="FlgN-like"/>
    <property type="match status" value="1"/>
</dbReference>
<accession>A0ABS0AQ16</accession>
<evidence type="ECO:0000313" key="4">
    <source>
        <dbReference type="EMBL" id="MBF5056216.1"/>
    </source>
</evidence>
<reference evidence="4 5" key="1">
    <citation type="submission" date="2012-09" db="EMBL/GenBank/DDBJ databases">
        <title>Genome Sequence of alkane-degrading Bacterium Alcanivorax sp. 521-1.</title>
        <authorList>
            <person name="Lai Q."/>
            <person name="Shao Z."/>
        </authorList>
    </citation>
    <scope>NUCLEOTIDE SEQUENCE [LARGE SCALE GENOMIC DNA]</scope>
    <source>
        <strain evidence="4 5">521-1</strain>
    </source>
</reference>
<dbReference type="Gene3D" id="1.20.58.300">
    <property type="entry name" value="FlgN-like"/>
    <property type="match status" value="1"/>
</dbReference>
<dbReference type="Pfam" id="PF05130">
    <property type="entry name" value="FlgN"/>
    <property type="match status" value="1"/>
</dbReference>
<keyword evidence="5" id="KW-1185">Reference proteome</keyword>
<dbReference type="InterPro" id="IPR036679">
    <property type="entry name" value="FlgN-like_sf"/>
</dbReference>
<evidence type="ECO:0000256" key="1">
    <source>
        <dbReference type="ARBA" id="ARBA00002397"/>
    </source>
</evidence>
<protein>
    <submittedName>
        <fullName evidence="4">FlgN protein</fullName>
    </submittedName>
</protein>
<comment type="caution">
    <text evidence="4">The sequence shown here is derived from an EMBL/GenBank/DDBJ whole genome shotgun (WGS) entry which is preliminary data.</text>
</comment>
<dbReference type="RefSeq" id="WP_194296297.1">
    <property type="nucleotide sequence ID" value="NZ_ARXX01000018.1"/>
</dbReference>